<gene>
    <name evidence="2" type="ORF">IAB14_02730</name>
</gene>
<dbReference type="Proteomes" id="UP000886891">
    <property type="component" value="Unassembled WGS sequence"/>
</dbReference>
<feature type="domain" description="Methyltransferase type 11" evidence="1">
    <location>
        <begin position="41"/>
        <end position="126"/>
    </location>
</feature>
<proteinExistence type="predicted"/>
<dbReference type="CDD" id="cd02440">
    <property type="entry name" value="AdoMet_MTases"/>
    <property type="match status" value="1"/>
</dbReference>
<dbReference type="GO" id="GO:0032259">
    <property type="term" value="P:methylation"/>
    <property type="evidence" value="ECO:0007669"/>
    <property type="project" value="UniProtKB-KW"/>
</dbReference>
<dbReference type="SUPFAM" id="SSF53335">
    <property type="entry name" value="S-adenosyl-L-methionine-dependent methyltransferases"/>
    <property type="match status" value="1"/>
</dbReference>
<dbReference type="Pfam" id="PF08241">
    <property type="entry name" value="Methyltransf_11"/>
    <property type="match status" value="1"/>
</dbReference>
<reference evidence="2" key="2">
    <citation type="journal article" date="2021" name="PeerJ">
        <title>Extensive microbial diversity within the chicken gut microbiome revealed by metagenomics and culture.</title>
        <authorList>
            <person name="Gilroy R."/>
            <person name="Ravi A."/>
            <person name="Getino M."/>
            <person name="Pursley I."/>
            <person name="Horton D.L."/>
            <person name="Alikhan N.F."/>
            <person name="Baker D."/>
            <person name="Gharbi K."/>
            <person name="Hall N."/>
            <person name="Watson M."/>
            <person name="Adriaenssens E.M."/>
            <person name="Foster-Nyarko E."/>
            <person name="Jarju S."/>
            <person name="Secka A."/>
            <person name="Antonio M."/>
            <person name="Oren A."/>
            <person name="Chaudhuri R.R."/>
            <person name="La Ragione R."/>
            <person name="Hildebrand F."/>
            <person name="Pallen M.J."/>
        </authorList>
    </citation>
    <scope>NUCLEOTIDE SEQUENCE</scope>
    <source>
        <strain evidence="2">23406</strain>
    </source>
</reference>
<evidence type="ECO:0000313" key="3">
    <source>
        <dbReference type="Proteomes" id="UP000886891"/>
    </source>
</evidence>
<evidence type="ECO:0000313" key="2">
    <source>
        <dbReference type="EMBL" id="HIV00015.1"/>
    </source>
</evidence>
<dbReference type="InterPro" id="IPR013216">
    <property type="entry name" value="Methyltransf_11"/>
</dbReference>
<dbReference type="InterPro" id="IPR029063">
    <property type="entry name" value="SAM-dependent_MTases_sf"/>
</dbReference>
<organism evidence="2 3">
    <name type="scientific">Candidatus Stercoripulliclostridium merdipullorum</name>
    <dbReference type="NCBI Taxonomy" id="2840952"/>
    <lineage>
        <taxon>Bacteria</taxon>
        <taxon>Bacillati</taxon>
        <taxon>Bacillota</taxon>
        <taxon>Clostridia</taxon>
        <taxon>Eubacteriales</taxon>
        <taxon>Candidatus Stercoripulliclostridium</taxon>
    </lineage>
</organism>
<dbReference type="EMBL" id="DVOH01000020">
    <property type="protein sequence ID" value="HIV00015.1"/>
    <property type="molecule type" value="Genomic_DNA"/>
</dbReference>
<accession>A0A9D1NBK4</accession>
<dbReference type="AlphaFoldDB" id="A0A9D1NBK4"/>
<protein>
    <submittedName>
        <fullName evidence="2">Methyltransferase domain-containing protein</fullName>
    </submittedName>
</protein>
<comment type="caution">
    <text evidence="2">The sequence shown here is derived from an EMBL/GenBank/DDBJ whole genome shotgun (WGS) entry which is preliminary data.</text>
</comment>
<evidence type="ECO:0000259" key="1">
    <source>
        <dbReference type="Pfam" id="PF08241"/>
    </source>
</evidence>
<dbReference type="Gene3D" id="3.40.50.150">
    <property type="entry name" value="Vaccinia Virus protein VP39"/>
    <property type="match status" value="1"/>
</dbReference>
<sequence length="204" mass="21811">MDLRFDALANEYDKWFAENHHLFDAEVEAVASVMEAGVKYVEIGVGTGIFAARLGIGEGVEPADGMAEFAAARGIAVRKGAAEALPYADGSVEGLVSITVDCFLSDIRLAYAEAYRVLKTGGSFVVAFLDAATPLGKQYEAFKENSDYYRGATFHTAAEIRALLEGAGFVCVEARQTVFTLENVPQSVKNGHGEGVFAVIQAKK</sequence>
<keyword evidence="2" id="KW-0808">Transferase</keyword>
<dbReference type="GO" id="GO:0008757">
    <property type="term" value="F:S-adenosylmethionine-dependent methyltransferase activity"/>
    <property type="evidence" value="ECO:0007669"/>
    <property type="project" value="InterPro"/>
</dbReference>
<keyword evidence="2" id="KW-0489">Methyltransferase</keyword>
<reference evidence="2" key="1">
    <citation type="submission" date="2020-10" db="EMBL/GenBank/DDBJ databases">
        <authorList>
            <person name="Gilroy R."/>
        </authorList>
    </citation>
    <scope>NUCLEOTIDE SEQUENCE</scope>
    <source>
        <strain evidence="2">23406</strain>
    </source>
</reference>
<name>A0A9D1NBK4_9FIRM</name>